<evidence type="ECO:0000256" key="1">
    <source>
        <dbReference type="SAM" id="MobiDB-lite"/>
    </source>
</evidence>
<feature type="compositionally biased region" description="Low complexity" evidence="1">
    <location>
        <begin position="48"/>
        <end position="180"/>
    </location>
</feature>
<name>A0ABY6UGW9_BIOOC</name>
<comment type="caution">
    <text evidence="2">The sequence shown here is derived from an EMBL/GenBank/DDBJ whole genome shotgun (WGS) entry which is preliminary data.</text>
</comment>
<feature type="compositionally biased region" description="Polar residues" evidence="1">
    <location>
        <begin position="38"/>
        <end position="47"/>
    </location>
</feature>
<keyword evidence="3" id="KW-1185">Reference proteome</keyword>
<evidence type="ECO:0000313" key="3">
    <source>
        <dbReference type="Proteomes" id="UP000766486"/>
    </source>
</evidence>
<dbReference type="Proteomes" id="UP000766486">
    <property type="component" value="Unassembled WGS sequence"/>
</dbReference>
<dbReference type="EMBL" id="CABFNS010000820">
    <property type="protein sequence ID" value="VUC30463.1"/>
    <property type="molecule type" value="Genomic_DNA"/>
</dbReference>
<feature type="region of interest" description="Disordered" evidence="1">
    <location>
        <begin position="38"/>
        <end position="180"/>
    </location>
</feature>
<evidence type="ECO:0008006" key="4">
    <source>
        <dbReference type="Google" id="ProtNLM"/>
    </source>
</evidence>
<reference evidence="2 3" key="1">
    <citation type="submission" date="2019-06" db="EMBL/GenBank/DDBJ databases">
        <authorList>
            <person name="Broberg M."/>
        </authorList>
    </citation>
    <scope>NUCLEOTIDE SEQUENCE [LARGE SCALE GENOMIC DNA]</scope>
</reference>
<accession>A0ABY6UGW9</accession>
<sequence>MNRFTRARLTNGIVRFGNRIDGGCLDITDPGSFIVHTTSTPSASSELASTPSDSSIASPSSSQVFSSPASSSTPISDLSTPSTPTPVSSITVSSSTPSATPSSTEDASSTTPSATPSSTEDSSSTTPSTAPSSTELSSSATPSATPSSTEDSSSTIVSSSTIIPSTSASSSSTPISSAPSTTLTTIISSTSSTSALPTQTAYQLIASSPNYAAANGQPARCNPNFIGAVVYLVAPSAAWISGEFVFEESTGYLKISGSNLYLAVDPGSYALNTVTLGSTSSMLKCAAPVQAGVALSCWQATNTARNAFFVTNISTSQTIAIYPSTLSVTTLSKIELVPQLVSS</sequence>
<gene>
    <name evidence="2" type="ORF">CLO192961_LOCUS287444</name>
</gene>
<organism evidence="2 3">
    <name type="scientific">Bionectria ochroleuca</name>
    <name type="common">Gliocladium roseum</name>
    <dbReference type="NCBI Taxonomy" id="29856"/>
    <lineage>
        <taxon>Eukaryota</taxon>
        <taxon>Fungi</taxon>
        <taxon>Dikarya</taxon>
        <taxon>Ascomycota</taxon>
        <taxon>Pezizomycotina</taxon>
        <taxon>Sordariomycetes</taxon>
        <taxon>Hypocreomycetidae</taxon>
        <taxon>Hypocreales</taxon>
        <taxon>Bionectriaceae</taxon>
        <taxon>Clonostachys</taxon>
    </lineage>
</organism>
<proteinExistence type="predicted"/>
<protein>
    <recommendedName>
        <fullName evidence="4">PA14 domain-containing protein</fullName>
    </recommendedName>
</protein>
<evidence type="ECO:0000313" key="2">
    <source>
        <dbReference type="EMBL" id="VUC30463.1"/>
    </source>
</evidence>